<dbReference type="InterPro" id="IPR011681">
    <property type="entry name" value="GcrA"/>
</dbReference>
<name>A0A4Q9GIZ6_9HYPH</name>
<dbReference type="EMBL" id="SIUB01000003">
    <property type="protein sequence ID" value="TBN54028.1"/>
    <property type="molecule type" value="Genomic_DNA"/>
</dbReference>
<organism evidence="1 2">
    <name type="scientific">Hansschlegelia quercus</name>
    <dbReference type="NCBI Taxonomy" id="2528245"/>
    <lineage>
        <taxon>Bacteria</taxon>
        <taxon>Pseudomonadati</taxon>
        <taxon>Pseudomonadota</taxon>
        <taxon>Alphaproteobacteria</taxon>
        <taxon>Hyphomicrobiales</taxon>
        <taxon>Methylopilaceae</taxon>
        <taxon>Hansschlegelia</taxon>
    </lineage>
</organism>
<keyword evidence="2" id="KW-1185">Reference proteome</keyword>
<evidence type="ECO:0000313" key="1">
    <source>
        <dbReference type="EMBL" id="TBN54028.1"/>
    </source>
</evidence>
<dbReference type="Proteomes" id="UP000291613">
    <property type="component" value="Unassembled WGS sequence"/>
</dbReference>
<proteinExistence type="predicted"/>
<comment type="caution">
    <text evidence="1">The sequence shown here is derived from an EMBL/GenBank/DDBJ whole genome shotgun (WGS) entry which is preliminary data.</text>
</comment>
<reference evidence="1 2" key="1">
    <citation type="submission" date="2019-02" db="EMBL/GenBank/DDBJ databases">
        <title>Hansschlegelia quercus sp. nov., a novel methylotrophic bacterium from buds of oak (Quercus robur L.).</title>
        <authorList>
            <person name="Agafonova N.V."/>
            <person name="Kaparullina E.N."/>
            <person name="Grouzdev D.S."/>
            <person name="Doronina N.V."/>
        </authorList>
    </citation>
    <scope>NUCLEOTIDE SEQUENCE [LARGE SCALE GENOMIC DNA]</scope>
    <source>
        <strain evidence="1 2">Dub</strain>
    </source>
</reference>
<sequence length="180" mass="19821">MQWTDERVELLKKRWADGLSASQIAAELGGVTRNAVIGKVHRLGLSGRVKAQPSGVARLRVKPAPTTARRGAPSAPREHVYASHGGAALQAVAQPQARVMPQPRVTPIELVETQFACERVTIMELRENMCRWPLGDPSQTDFRFCGGRSSPGDAYCSHHAQIAYQPANDRRRDRRPAIAH</sequence>
<dbReference type="AlphaFoldDB" id="A0A4Q9GIZ6"/>
<dbReference type="Pfam" id="PF07750">
    <property type="entry name" value="GcrA"/>
    <property type="match status" value="1"/>
</dbReference>
<dbReference type="OrthoDB" id="9798071at2"/>
<protein>
    <submittedName>
        <fullName evidence="1">GcrA cell cycle regulator</fullName>
    </submittedName>
</protein>
<dbReference type="Gene3D" id="1.10.10.60">
    <property type="entry name" value="Homeodomain-like"/>
    <property type="match status" value="1"/>
</dbReference>
<evidence type="ECO:0000313" key="2">
    <source>
        <dbReference type="Proteomes" id="UP000291613"/>
    </source>
</evidence>
<gene>
    <name evidence="1" type="ORF">EYR15_09035</name>
</gene>
<accession>A0A4Q9GIZ6</accession>
<dbReference type="RefSeq" id="WP_131003296.1">
    <property type="nucleotide sequence ID" value="NZ_JBHSZR010000003.1"/>
</dbReference>